<name>F0SXH9_SYNGF</name>
<dbReference type="AlphaFoldDB" id="F0SXH9"/>
<evidence type="ECO:0000313" key="2">
    <source>
        <dbReference type="Proteomes" id="UP000007488"/>
    </source>
</evidence>
<protein>
    <submittedName>
        <fullName evidence="1">Uncharacterized protein</fullName>
    </submittedName>
</protein>
<dbReference type="KEGG" id="sgy:Sgly_0359"/>
<proteinExistence type="predicted"/>
<gene>
    <name evidence="1" type="ordered locus">Sgly_0359</name>
</gene>
<organism evidence="1 2">
    <name type="scientific">Syntrophobotulus glycolicus (strain DSM 8271 / FlGlyR)</name>
    <dbReference type="NCBI Taxonomy" id="645991"/>
    <lineage>
        <taxon>Bacteria</taxon>
        <taxon>Bacillati</taxon>
        <taxon>Bacillota</taxon>
        <taxon>Clostridia</taxon>
        <taxon>Eubacteriales</taxon>
        <taxon>Desulfitobacteriaceae</taxon>
        <taxon>Syntrophobotulus</taxon>
    </lineage>
</organism>
<dbReference type="EMBL" id="CP002547">
    <property type="protein sequence ID" value="ADY54725.1"/>
    <property type="molecule type" value="Genomic_DNA"/>
</dbReference>
<reference evidence="1 2" key="1">
    <citation type="journal article" date="2011" name="Stand. Genomic Sci.">
        <title>Complete genome sequence of Syntrophobotulus glycolicus type strain (FlGlyR).</title>
        <authorList>
            <person name="Han C."/>
            <person name="Mwirichia R."/>
            <person name="Chertkov O."/>
            <person name="Held B."/>
            <person name="Lapidus A."/>
            <person name="Nolan M."/>
            <person name="Lucas S."/>
            <person name="Hammon N."/>
            <person name="Deshpande S."/>
            <person name="Cheng J.F."/>
            <person name="Tapia R."/>
            <person name="Goodwin L."/>
            <person name="Pitluck S."/>
            <person name="Huntemann M."/>
            <person name="Liolios K."/>
            <person name="Ivanova N."/>
            <person name="Pagani I."/>
            <person name="Mavromatis K."/>
            <person name="Ovchinikova G."/>
            <person name="Pati A."/>
            <person name="Chen A."/>
            <person name="Palaniappan K."/>
            <person name="Land M."/>
            <person name="Hauser L."/>
            <person name="Brambilla E.M."/>
            <person name="Rohde M."/>
            <person name="Spring S."/>
            <person name="Sikorski J."/>
            <person name="Goker M."/>
            <person name="Woyke T."/>
            <person name="Bristow J."/>
            <person name="Eisen J.A."/>
            <person name="Markowitz V."/>
            <person name="Hugenholtz P."/>
            <person name="Kyrpides N.C."/>
            <person name="Klenk H.P."/>
            <person name="Detter J.C."/>
        </authorList>
    </citation>
    <scope>NUCLEOTIDE SEQUENCE [LARGE SCALE GENOMIC DNA]</scope>
    <source>
        <strain evidence="2">DSM 8271 / FlGlyR</strain>
    </source>
</reference>
<sequence length="99" mass="10430">MNWVKLAGSIASINKAPVVGSKTVGTTAAEIFAGAQRLAGREYMEVCNIGTLPVYWGPASVTVNTGMPIQPGDSQAFGVEQTPVYFVASANNEVRIREA</sequence>
<reference evidence="2" key="2">
    <citation type="submission" date="2011-02" db="EMBL/GenBank/DDBJ databases">
        <title>The complete genome of Syntrophobotulus glycolicus DSM 8271.</title>
        <authorList>
            <person name="Lucas S."/>
            <person name="Copeland A."/>
            <person name="Lapidus A."/>
            <person name="Bruce D."/>
            <person name="Goodwin L."/>
            <person name="Pitluck S."/>
            <person name="Kyrpides N."/>
            <person name="Mavromatis K."/>
            <person name="Pagani I."/>
            <person name="Ivanova N."/>
            <person name="Mikhailova N."/>
            <person name="Chertkov O."/>
            <person name="Held B."/>
            <person name="Detter J.C."/>
            <person name="Tapia R."/>
            <person name="Han C."/>
            <person name="Land M."/>
            <person name="Hauser L."/>
            <person name="Markowitz V."/>
            <person name="Cheng J.-F."/>
            <person name="Hugenholtz P."/>
            <person name="Woyke T."/>
            <person name="Wu D."/>
            <person name="Spring S."/>
            <person name="Schroeder M."/>
            <person name="Brambilla E."/>
            <person name="Klenk H.-P."/>
            <person name="Eisen J.A."/>
        </authorList>
    </citation>
    <scope>NUCLEOTIDE SEQUENCE [LARGE SCALE GENOMIC DNA]</scope>
    <source>
        <strain evidence="2">DSM 8271 / FlGlyR</strain>
    </source>
</reference>
<dbReference type="RefSeq" id="WP_013623596.1">
    <property type="nucleotide sequence ID" value="NC_015172.1"/>
</dbReference>
<dbReference type="STRING" id="645991.Sgly_0359"/>
<accession>F0SXH9</accession>
<keyword evidence="2" id="KW-1185">Reference proteome</keyword>
<dbReference type="HOGENOM" id="CLU_2319120_0_0_9"/>
<evidence type="ECO:0000313" key="1">
    <source>
        <dbReference type="EMBL" id="ADY54725.1"/>
    </source>
</evidence>
<dbReference type="Proteomes" id="UP000007488">
    <property type="component" value="Chromosome"/>
</dbReference>